<name>A0A8T0RTS0_PANVG</name>
<dbReference type="AlphaFoldDB" id="A0A8T0RTS0"/>
<keyword evidence="1" id="KW-0812">Transmembrane</keyword>
<feature type="transmembrane region" description="Helical" evidence="1">
    <location>
        <begin position="9"/>
        <end position="34"/>
    </location>
</feature>
<evidence type="ECO:0000256" key="1">
    <source>
        <dbReference type="SAM" id="Phobius"/>
    </source>
</evidence>
<protein>
    <submittedName>
        <fullName evidence="2">Uncharacterized protein</fullName>
    </submittedName>
</protein>
<accession>A0A8T0RTS0</accession>
<reference evidence="2" key="1">
    <citation type="submission" date="2020-05" db="EMBL/GenBank/DDBJ databases">
        <title>WGS assembly of Panicum virgatum.</title>
        <authorList>
            <person name="Lovell J.T."/>
            <person name="Jenkins J."/>
            <person name="Shu S."/>
            <person name="Juenger T.E."/>
            <person name="Schmutz J."/>
        </authorList>
    </citation>
    <scope>NUCLEOTIDE SEQUENCE</scope>
    <source>
        <strain evidence="2">AP13</strain>
    </source>
</reference>
<keyword evidence="1" id="KW-0472">Membrane</keyword>
<dbReference type="EMBL" id="CM029046">
    <property type="protein sequence ID" value="KAG2588106.1"/>
    <property type="molecule type" value="Genomic_DNA"/>
</dbReference>
<dbReference type="Proteomes" id="UP000823388">
    <property type="component" value="Chromosome 5N"/>
</dbReference>
<evidence type="ECO:0000313" key="2">
    <source>
        <dbReference type="EMBL" id="KAG2588106.1"/>
    </source>
</evidence>
<comment type="caution">
    <text evidence="2">The sequence shown here is derived from an EMBL/GenBank/DDBJ whole genome shotgun (WGS) entry which is preliminary data.</text>
</comment>
<keyword evidence="3" id="KW-1185">Reference proteome</keyword>
<keyword evidence="1" id="KW-1133">Transmembrane helix</keyword>
<proteinExistence type="predicted"/>
<gene>
    <name evidence="2" type="ORF">PVAP13_5NG194262</name>
</gene>
<evidence type="ECO:0000313" key="3">
    <source>
        <dbReference type="Proteomes" id="UP000823388"/>
    </source>
</evidence>
<sequence length="53" mass="5911">MMAYNCDKLLIFQAFMLLLSTDSIYACFMVFILFSSGQSLASPTIEVNLLVVP</sequence>
<organism evidence="2 3">
    <name type="scientific">Panicum virgatum</name>
    <name type="common">Blackwell switchgrass</name>
    <dbReference type="NCBI Taxonomy" id="38727"/>
    <lineage>
        <taxon>Eukaryota</taxon>
        <taxon>Viridiplantae</taxon>
        <taxon>Streptophyta</taxon>
        <taxon>Embryophyta</taxon>
        <taxon>Tracheophyta</taxon>
        <taxon>Spermatophyta</taxon>
        <taxon>Magnoliopsida</taxon>
        <taxon>Liliopsida</taxon>
        <taxon>Poales</taxon>
        <taxon>Poaceae</taxon>
        <taxon>PACMAD clade</taxon>
        <taxon>Panicoideae</taxon>
        <taxon>Panicodae</taxon>
        <taxon>Paniceae</taxon>
        <taxon>Panicinae</taxon>
        <taxon>Panicum</taxon>
        <taxon>Panicum sect. Hiantes</taxon>
    </lineage>
</organism>